<feature type="transmembrane region" description="Helical" evidence="7">
    <location>
        <begin position="152"/>
        <end position="173"/>
    </location>
</feature>
<dbReference type="OrthoDB" id="551896at2759"/>
<evidence type="ECO:0000256" key="6">
    <source>
        <dbReference type="SAM" id="MobiDB-lite"/>
    </source>
</evidence>
<proteinExistence type="inferred from homology"/>
<dbReference type="InterPro" id="IPR006904">
    <property type="entry name" value="DUF716"/>
</dbReference>
<dbReference type="AlphaFoldDB" id="A0A5J9T2U4"/>
<evidence type="ECO:0000256" key="4">
    <source>
        <dbReference type="ARBA" id="ARBA00022989"/>
    </source>
</evidence>
<keyword evidence="9" id="KW-1185">Reference proteome</keyword>
<evidence type="ECO:0000313" key="9">
    <source>
        <dbReference type="Proteomes" id="UP000324897"/>
    </source>
</evidence>
<dbReference type="Pfam" id="PF04819">
    <property type="entry name" value="DUF716"/>
    <property type="match status" value="2"/>
</dbReference>
<feature type="transmembrane region" description="Helical" evidence="7">
    <location>
        <begin position="57"/>
        <end position="80"/>
    </location>
</feature>
<comment type="similarity">
    <text evidence="2">Belongs to the TMEM45 family.</text>
</comment>
<evidence type="ECO:0000313" key="8">
    <source>
        <dbReference type="EMBL" id="TVU05594.1"/>
    </source>
</evidence>
<comment type="subcellular location">
    <subcellularLocation>
        <location evidence="1">Membrane</location>
        <topology evidence="1">Multi-pass membrane protein</topology>
    </subcellularLocation>
</comment>
<comment type="caution">
    <text evidence="8">The sequence shown here is derived from an EMBL/GenBank/DDBJ whole genome shotgun (WGS) entry which is preliminary data.</text>
</comment>
<accession>A0A5J9T2U4</accession>
<feature type="compositionally biased region" description="Acidic residues" evidence="6">
    <location>
        <begin position="523"/>
        <end position="533"/>
    </location>
</feature>
<dbReference type="Proteomes" id="UP000324897">
    <property type="component" value="Unassembled WGS sequence"/>
</dbReference>
<sequence>MGTFLGHLLPGAAFAILGMWHLLNTVKSYKLKGASGFRSATWFPFPSPLPWLKHLELYLLLSFSVLAIVTQLVDFPFLALSLQPDSLEHATMYLHLAVYASVALAADLLAPSPPRRDAFADVVAALAASVFGQELFLLRFHSADHAGLEGHYHWLMQLVVAASAAAAAASAVAPRSFVVAVVRSAAVLFQGLWFVVMGFALWVPALVPTGCHGVEGSGDAMRSAVACATEEAARRAVVMANLQFSWALAAVWVVTAYLCLRVDCRGLEYRQLQAPISGVFAGDDGDVTQKRVFPVEEQRASASSSSAGLWHLYSYIRLFLLRPRSYVAPVWFPVRGARHQLELILVAAGALASILTELVVGPARHHPFEDDGTVPANHLHNFEHASISLALAVRLDRARVPRGDAVAQLAAAQELTLTRCSTSTRRTTRAWKVSTTTTCCYRASSPSRSPPRCFGVAAPWSFAVSLVFQGVWFVVMGVMLWTPPLLPKGCFLSHKDGHDVERMCSLYKEEPQYVPLVRGNGHEDDDGEDDDGLEAAKGGSGEVVVGDRTPFDHVER</sequence>
<dbReference type="PANTHER" id="PTHR46285">
    <property type="entry name" value="PROTEINASE INHIBITOR I4, SERPIN (DUF716)-RELATED"/>
    <property type="match status" value="1"/>
</dbReference>
<dbReference type="PANTHER" id="PTHR46285:SF13">
    <property type="entry name" value="OS02G0167775 PROTEIN"/>
    <property type="match status" value="1"/>
</dbReference>
<keyword evidence="3 7" id="KW-0812">Transmembrane</keyword>
<evidence type="ECO:0000256" key="5">
    <source>
        <dbReference type="ARBA" id="ARBA00023136"/>
    </source>
</evidence>
<keyword evidence="5 7" id="KW-0472">Membrane</keyword>
<keyword evidence="4 7" id="KW-1133">Transmembrane helix</keyword>
<evidence type="ECO:0000256" key="3">
    <source>
        <dbReference type="ARBA" id="ARBA00022692"/>
    </source>
</evidence>
<dbReference type="GO" id="GO:0016020">
    <property type="term" value="C:membrane"/>
    <property type="evidence" value="ECO:0007669"/>
    <property type="project" value="UniProtKB-SubCell"/>
</dbReference>
<feature type="non-terminal residue" evidence="8">
    <location>
        <position position="1"/>
    </location>
</feature>
<feature type="transmembrane region" description="Helical" evidence="7">
    <location>
        <begin position="92"/>
        <end position="110"/>
    </location>
</feature>
<evidence type="ECO:0000256" key="7">
    <source>
        <dbReference type="SAM" id="Phobius"/>
    </source>
</evidence>
<feature type="transmembrane region" description="Helical" evidence="7">
    <location>
        <begin position="244"/>
        <end position="260"/>
    </location>
</feature>
<evidence type="ECO:0000256" key="1">
    <source>
        <dbReference type="ARBA" id="ARBA00004141"/>
    </source>
</evidence>
<feature type="transmembrane region" description="Helical" evidence="7">
    <location>
        <begin position="460"/>
        <end position="481"/>
    </location>
</feature>
<organism evidence="8 9">
    <name type="scientific">Eragrostis curvula</name>
    <name type="common">weeping love grass</name>
    <dbReference type="NCBI Taxonomy" id="38414"/>
    <lineage>
        <taxon>Eukaryota</taxon>
        <taxon>Viridiplantae</taxon>
        <taxon>Streptophyta</taxon>
        <taxon>Embryophyta</taxon>
        <taxon>Tracheophyta</taxon>
        <taxon>Spermatophyta</taxon>
        <taxon>Magnoliopsida</taxon>
        <taxon>Liliopsida</taxon>
        <taxon>Poales</taxon>
        <taxon>Poaceae</taxon>
        <taxon>PACMAD clade</taxon>
        <taxon>Chloridoideae</taxon>
        <taxon>Eragrostideae</taxon>
        <taxon>Eragrostidinae</taxon>
        <taxon>Eragrostis</taxon>
    </lineage>
</organism>
<name>A0A5J9T2U4_9POAL</name>
<evidence type="ECO:0000256" key="2">
    <source>
        <dbReference type="ARBA" id="ARBA00006948"/>
    </source>
</evidence>
<gene>
    <name evidence="8" type="ORF">EJB05_48762</name>
</gene>
<protein>
    <submittedName>
        <fullName evidence="8">Uncharacterized protein</fullName>
    </submittedName>
</protein>
<feature type="transmembrane region" description="Helical" evidence="7">
    <location>
        <begin position="185"/>
        <end position="207"/>
    </location>
</feature>
<reference evidence="8 9" key="1">
    <citation type="journal article" date="2019" name="Sci. Rep.">
        <title>A high-quality genome of Eragrostis curvula grass provides insights into Poaceae evolution and supports new strategies to enhance forage quality.</title>
        <authorList>
            <person name="Carballo J."/>
            <person name="Santos B.A.C.M."/>
            <person name="Zappacosta D."/>
            <person name="Garbus I."/>
            <person name="Selva J.P."/>
            <person name="Gallo C.A."/>
            <person name="Diaz A."/>
            <person name="Albertini E."/>
            <person name="Caccamo M."/>
            <person name="Echenique V."/>
        </authorList>
    </citation>
    <scope>NUCLEOTIDE SEQUENCE [LARGE SCALE GENOMIC DNA]</scope>
    <source>
        <strain evidence="9">cv. Victoria</strain>
        <tissue evidence="8">Leaf</tissue>
    </source>
</reference>
<feature type="region of interest" description="Disordered" evidence="6">
    <location>
        <begin position="517"/>
        <end position="556"/>
    </location>
</feature>
<feature type="transmembrane region" description="Helical" evidence="7">
    <location>
        <begin position="122"/>
        <end position="140"/>
    </location>
</feature>
<dbReference type="EMBL" id="RWGY01000051">
    <property type="protein sequence ID" value="TVU05594.1"/>
    <property type="molecule type" value="Genomic_DNA"/>
</dbReference>
<feature type="transmembrane region" description="Helical" evidence="7">
    <location>
        <begin position="6"/>
        <end position="23"/>
    </location>
</feature>
<dbReference type="Gramene" id="TVU05594">
    <property type="protein sequence ID" value="TVU05594"/>
    <property type="gene ID" value="EJB05_48762"/>
</dbReference>